<organism evidence="1 2">
    <name type="scientific">Mucilaginibacter lutimaris</name>
    <dbReference type="NCBI Taxonomy" id="931629"/>
    <lineage>
        <taxon>Bacteria</taxon>
        <taxon>Pseudomonadati</taxon>
        <taxon>Bacteroidota</taxon>
        <taxon>Sphingobacteriia</taxon>
        <taxon>Sphingobacteriales</taxon>
        <taxon>Sphingobacteriaceae</taxon>
        <taxon>Mucilaginibacter</taxon>
    </lineage>
</organism>
<dbReference type="PANTHER" id="PTHR11941:SF45">
    <property type="entry name" value="ENOYL-COA DELTA ISOMERASE 1, MITOCHONDRIAL"/>
    <property type="match status" value="1"/>
</dbReference>
<dbReference type="SUPFAM" id="SSF52096">
    <property type="entry name" value="ClpP/crotonase"/>
    <property type="match status" value="1"/>
</dbReference>
<sequence>MDTIQIAIKEKLATITLNRGRANSINLEMIAELNLAIKNLGADASVDGLIITGKEGFFSAGIDLIEAYNYNEIQGRELWTEFLTLQANLVAFPKPFVAAIGGHSPAGGCVMALCTDYRVMASGKFIIGLNEIPVGIIVPEVIFNLYAFWIGHRKAYQYLLEGKLLTVDEALANCLVDEVCEPAELLAVAENKVRLYMKQNAVTWSQSKQNMRAKLMEQFNADLSASLDTMLKQWWAPETRKGLQLMIENLKSASNK</sequence>
<dbReference type="CDD" id="cd06558">
    <property type="entry name" value="crotonase-like"/>
    <property type="match status" value="1"/>
</dbReference>
<gene>
    <name evidence="1" type="ORF">ACFQZI_18835</name>
</gene>
<dbReference type="PANTHER" id="PTHR11941">
    <property type="entry name" value="ENOYL-COA HYDRATASE-RELATED"/>
    <property type="match status" value="1"/>
</dbReference>
<dbReference type="Gene3D" id="3.90.226.10">
    <property type="entry name" value="2-enoyl-CoA Hydratase, Chain A, domain 1"/>
    <property type="match status" value="1"/>
</dbReference>
<reference evidence="2" key="1">
    <citation type="journal article" date="2019" name="Int. J. Syst. Evol. Microbiol.">
        <title>The Global Catalogue of Microorganisms (GCM) 10K type strain sequencing project: providing services to taxonomists for standard genome sequencing and annotation.</title>
        <authorList>
            <consortium name="The Broad Institute Genomics Platform"/>
            <consortium name="The Broad Institute Genome Sequencing Center for Infectious Disease"/>
            <person name="Wu L."/>
            <person name="Ma J."/>
        </authorList>
    </citation>
    <scope>NUCLEOTIDE SEQUENCE [LARGE SCALE GENOMIC DNA]</scope>
    <source>
        <strain evidence="2">CCUG 60742</strain>
    </source>
</reference>
<dbReference type="InterPro" id="IPR001753">
    <property type="entry name" value="Enoyl-CoA_hydra/iso"/>
</dbReference>
<dbReference type="RefSeq" id="WP_377145272.1">
    <property type="nucleotide sequence ID" value="NZ_JBHTIA010000013.1"/>
</dbReference>
<accession>A0ABW2ZLA9</accession>
<protein>
    <submittedName>
        <fullName evidence="1">Enoyl-CoA hydratase/isomerase family protein</fullName>
    </submittedName>
</protein>
<dbReference type="Pfam" id="PF00378">
    <property type="entry name" value="ECH_1"/>
    <property type="match status" value="1"/>
</dbReference>
<name>A0ABW2ZLA9_9SPHI</name>
<dbReference type="Proteomes" id="UP001597073">
    <property type="component" value="Unassembled WGS sequence"/>
</dbReference>
<proteinExistence type="predicted"/>
<evidence type="ECO:0000313" key="1">
    <source>
        <dbReference type="EMBL" id="MFD0766921.1"/>
    </source>
</evidence>
<dbReference type="EMBL" id="JBHTIA010000013">
    <property type="protein sequence ID" value="MFD0766921.1"/>
    <property type="molecule type" value="Genomic_DNA"/>
</dbReference>
<evidence type="ECO:0000313" key="2">
    <source>
        <dbReference type="Proteomes" id="UP001597073"/>
    </source>
</evidence>
<comment type="caution">
    <text evidence="1">The sequence shown here is derived from an EMBL/GenBank/DDBJ whole genome shotgun (WGS) entry which is preliminary data.</text>
</comment>
<dbReference type="InterPro" id="IPR029045">
    <property type="entry name" value="ClpP/crotonase-like_dom_sf"/>
</dbReference>
<keyword evidence="2" id="KW-1185">Reference proteome</keyword>